<dbReference type="Proteomes" id="UP000463951">
    <property type="component" value="Chromosome"/>
</dbReference>
<organism evidence="2 3">
    <name type="scientific">Streptomyces antimycoticus</name>
    <dbReference type="NCBI Taxonomy" id="68175"/>
    <lineage>
        <taxon>Bacteria</taxon>
        <taxon>Bacillati</taxon>
        <taxon>Actinomycetota</taxon>
        <taxon>Actinomycetes</taxon>
        <taxon>Kitasatosporales</taxon>
        <taxon>Streptomycetaceae</taxon>
        <taxon>Streptomyces</taxon>
        <taxon>Streptomyces violaceusniger group</taxon>
    </lineage>
</organism>
<proteinExistence type="predicted"/>
<dbReference type="EMBL" id="AP019620">
    <property type="protein sequence ID" value="BBJ37980.1"/>
    <property type="molecule type" value="Genomic_DNA"/>
</dbReference>
<sequence>MPVSRPTSASKRPYAYNEETHTATCRAWHRAEFNLLPEEAGPWYAGHQARCPGTPAPRQEADVLPFRPRTR</sequence>
<dbReference type="AlphaFoldDB" id="A0A499UDR9"/>
<reference evidence="2 3" key="1">
    <citation type="journal article" date="2020" name="Int. J. Syst. Evol. Microbiol.">
        <title>Reclassification of Streptomyces castelarensis and Streptomyces sporoclivatus as later heterotypic synonyms of Streptomyces antimycoticus.</title>
        <authorList>
            <person name="Komaki H."/>
            <person name="Tamura T."/>
        </authorList>
    </citation>
    <scope>NUCLEOTIDE SEQUENCE [LARGE SCALE GENOMIC DNA]</scope>
    <source>
        <strain evidence="2 3">NBRC 100767</strain>
    </source>
</reference>
<evidence type="ECO:0000256" key="1">
    <source>
        <dbReference type="SAM" id="MobiDB-lite"/>
    </source>
</evidence>
<feature type="region of interest" description="Disordered" evidence="1">
    <location>
        <begin position="46"/>
        <end position="71"/>
    </location>
</feature>
<evidence type="ECO:0000313" key="3">
    <source>
        <dbReference type="Proteomes" id="UP000463951"/>
    </source>
</evidence>
<name>A0A499UDR9_9ACTN</name>
<evidence type="ECO:0000313" key="2">
    <source>
        <dbReference type="EMBL" id="BBJ37980.1"/>
    </source>
</evidence>
<accession>A0A499UDR9</accession>
<gene>
    <name evidence="2" type="ORF">SSPO_006980</name>
</gene>
<protein>
    <submittedName>
        <fullName evidence="2">Uncharacterized protein</fullName>
    </submittedName>
</protein>